<evidence type="ECO:0000256" key="3">
    <source>
        <dbReference type="ARBA" id="ARBA00022692"/>
    </source>
</evidence>
<evidence type="ECO:0000256" key="4">
    <source>
        <dbReference type="ARBA" id="ARBA00022989"/>
    </source>
</evidence>
<evidence type="ECO:0000256" key="1">
    <source>
        <dbReference type="ARBA" id="ARBA00004651"/>
    </source>
</evidence>
<keyword evidence="5 6" id="KW-0472">Membrane</keyword>
<feature type="transmembrane region" description="Helical" evidence="6">
    <location>
        <begin position="262"/>
        <end position="285"/>
    </location>
</feature>
<dbReference type="InterPro" id="IPR002797">
    <property type="entry name" value="Polysacc_synth"/>
</dbReference>
<evidence type="ECO:0000313" key="7">
    <source>
        <dbReference type="EMBL" id="UPM54752.1"/>
    </source>
</evidence>
<dbReference type="InterPro" id="IPR050833">
    <property type="entry name" value="Poly_Biosynth_Transport"/>
</dbReference>
<dbReference type="Proteomes" id="UP000830639">
    <property type="component" value="Chromosome"/>
</dbReference>
<dbReference type="RefSeq" id="WP_248267838.1">
    <property type="nucleotide sequence ID" value="NZ_CP096034.1"/>
</dbReference>
<sequence>MRVENSVKNSLFAISLQIITIISGFVVRTIFIKMLGTEYLGINGLFSNLLQMLSLAEMGVGTAIVYSMYKPMAEDDKKKLRLLINLYAKLYSYIGMLVITIGLLLIPFLENFTSDASNIPHLRLYFFIYVLNSASSYFFVYKTSIITAAQKNYIISANRMKFILLMYIFQILVLLFYRSYVLFLLVSLIINIIININISLKANRMFPFIKQKTNSILPKKERNLIFKNIGALFFHRIGTVVVNGTDSLVISKFVGINMVGLFSNYVLIIEAINTIITLIYNALTASVGNLNVTESKEKTYTIYKNILFSNFWIGGVSSISLIILLNPFISLWIGKDFTFKISVVILIVINSYLTIIRKTTLVFRDAMGLFWKDRYKPIFESVINLVVSIILAQKIGLAGVFIGTLVSTLSTCFWIEPLVLFRYGLEVRIREYFKSFFVYLLVTLGGAILTWSLANTFNSTNFLTFIYKLIICLIVPNVVFLIAYYKRSEFIYFKVLLYGLLKRINLTFKN</sequence>
<name>A0ABY4JPZ4_9BACI</name>
<evidence type="ECO:0000313" key="8">
    <source>
        <dbReference type="Proteomes" id="UP000830639"/>
    </source>
</evidence>
<proteinExistence type="predicted"/>
<keyword evidence="2" id="KW-1003">Cell membrane</keyword>
<feature type="transmembrane region" description="Helical" evidence="6">
    <location>
        <begin position="12"/>
        <end position="32"/>
    </location>
</feature>
<keyword evidence="8" id="KW-1185">Reference proteome</keyword>
<organism evidence="7 8">
    <name type="scientific">Gottfriedia acidiceleris</name>
    <dbReference type="NCBI Taxonomy" id="371036"/>
    <lineage>
        <taxon>Bacteria</taxon>
        <taxon>Bacillati</taxon>
        <taxon>Bacillota</taxon>
        <taxon>Bacilli</taxon>
        <taxon>Bacillales</taxon>
        <taxon>Bacillaceae</taxon>
        <taxon>Gottfriedia</taxon>
    </lineage>
</organism>
<feature type="transmembrane region" description="Helical" evidence="6">
    <location>
        <begin position="377"/>
        <end position="395"/>
    </location>
</feature>
<dbReference type="Pfam" id="PF01943">
    <property type="entry name" value="Polysacc_synt"/>
    <property type="match status" value="1"/>
</dbReference>
<dbReference type="PANTHER" id="PTHR30250">
    <property type="entry name" value="PST FAMILY PREDICTED COLANIC ACID TRANSPORTER"/>
    <property type="match status" value="1"/>
</dbReference>
<evidence type="ECO:0000256" key="5">
    <source>
        <dbReference type="ARBA" id="ARBA00023136"/>
    </source>
</evidence>
<protein>
    <submittedName>
        <fullName evidence="7">Oligosaccharide flippase family protein</fullName>
    </submittedName>
</protein>
<keyword evidence="4 6" id="KW-1133">Transmembrane helix</keyword>
<feature type="transmembrane region" description="Helical" evidence="6">
    <location>
        <begin position="337"/>
        <end position="356"/>
    </location>
</feature>
<feature type="transmembrane region" description="Helical" evidence="6">
    <location>
        <begin position="466"/>
        <end position="485"/>
    </location>
</feature>
<feature type="transmembrane region" description="Helical" evidence="6">
    <location>
        <begin position="306"/>
        <end position="325"/>
    </location>
</feature>
<comment type="subcellular location">
    <subcellularLocation>
        <location evidence="1">Cell membrane</location>
        <topology evidence="1">Multi-pass membrane protein</topology>
    </subcellularLocation>
</comment>
<evidence type="ECO:0000256" key="2">
    <source>
        <dbReference type="ARBA" id="ARBA00022475"/>
    </source>
</evidence>
<keyword evidence="3 6" id="KW-0812">Transmembrane</keyword>
<feature type="transmembrane region" description="Helical" evidence="6">
    <location>
        <begin position="224"/>
        <end position="242"/>
    </location>
</feature>
<feature type="transmembrane region" description="Helical" evidence="6">
    <location>
        <begin position="436"/>
        <end position="454"/>
    </location>
</feature>
<dbReference type="PANTHER" id="PTHR30250:SF26">
    <property type="entry name" value="PSMA PROTEIN"/>
    <property type="match status" value="1"/>
</dbReference>
<feature type="transmembrane region" description="Helical" evidence="6">
    <location>
        <begin position="183"/>
        <end position="203"/>
    </location>
</feature>
<feature type="transmembrane region" description="Helical" evidence="6">
    <location>
        <begin position="160"/>
        <end position="177"/>
    </location>
</feature>
<reference evidence="7 8" key="1">
    <citation type="submission" date="2022-04" db="EMBL/GenBank/DDBJ databases">
        <title>Mechanism of arsenic methylation and mitigation arsenic toxicity by Bacillus sp. LH14 from an Arsenic-Contaminated Paddy Soil.</title>
        <authorList>
            <person name="Wang D."/>
        </authorList>
    </citation>
    <scope>NUCLEOTIDE SEQUENCE [LARGE SCALE GENOMIC DNA]</scope>
    <source>
        <strain evidence="7 8">LH14</strain>
    </source>
</reference>
<accession>A0ABY4JPZ4</accession>
<feature type="transmembrane region" description="Helical" evidence="6">
    <location>
        <begin position="401"/>
        <end position="424"/>
    </location>
</feature>
<feature type="transmembrane region" description="Helical" evidence="6">
    <location>
        <begin position="121"/>
        <end position="140"/>
    </location>
</feature>
<feature type="transmembrane region" description="Helical" evidence="6">
    <location>
        <begin position="90"/>
        <end position="109"/>
    </location>
</feature>
<dbReference type="EMBL" id="CP096034">
    <property type="protein sequence ID" value="UPM54752.1"/>
    <property type="molecule type" value="Genomic_DNA"/>
</dbReference>
<gene>
    <name evidence="7" type="ORF">MY490_02440</name>
</gene>
<feature type="transmembrane region" description="Helical" evidence="6">
    <location>
        <begin position="52"/>
        <end position="69"/>
    </location>
</feature>
<evidence type="ECO:0000256" key="6">
    <source>
        <dbReference type="SAM" id="Phobius"/>
    </source>
</evidence>